<feature type="region of interest" description="Disordered" evidence="1">
    <location>
        <begin position="427"/>
        <end position="448"/>
    </location>
</feature>
<reference evidence="2" key="1">
    <citation type="journal article" date="2020" name="Stud. Mycol.">
        <title>101 Dothideomycetes genomes: a test case for predicting lifestyles and emergence of pathogens.</title>
        <authorList>
            <person name="Haridas S."/>
            <person name="Albert R."/>
            <person name="Binder M."/>
            <person name="Bloem J."/>
            <person name="Labutti K."/>
            <person name="Salamov A."/>
            <person name="Andreopoulos B."/>
            <person name="Baker S."/>
            <person name="Barry K."/>
            <person name="Bills G."/>
            <person name="Bluhm B."/>
            <person name="Cannon C."/>
            <person name="Castanera R."/>
            <person name="Culley D."/>
            <person name="Daum C."/>
            <person name="Ezra D."/>
            <person name="Gonzalez J."/>
            <person name="Henrissat B."/>
            <person name="Kuo A."/>
            <person name="Liang C."/>
            <person name="Lipzen A."/>
            <person name="Lutzoni F."/>
            <person name="Magnuson J."/>
            <person name="Mondo S."/>
            <person name="Nolan M."/>
            <person name="Ohm R."/>
            <person name="Pangilinan J."/>
            <person name="Park H.-J."/>
            <person name="Ramirez L."/>
            <person name="Alfaro M."/>
            <person name="Sun H."/>
            <person name="Tritt A."/>
            <person name="Yoshinaga Y."/>
            <person name="Zwiers L.-H."/>
            <person name="Turgeon B."/>
            <person name="Goodwin S."/>
            <person name="Spatafora J."/>
            <person name="Crous P."/>
            <person name="Grigoriev I."/>
        </authorList>
    </citation>
    <scope>NUCLEOTIDE SEQUENCE</scope>
    <source>
        <strain evidence="2">CBS 121410</strain>
    </source>
</reference>
<dbReference type="EMBL" id="ML978714">
    <property type="protein sequence ID" value="KAF2089757.1"/>
    <property type="molecule type" value="Genomic_DNA"/>
</dbReference>
<evidence type="ECO:0000313" key="3">
    <source>
        <dbReference type="Proteomes" id="UP000799776"/>
    </source>
</evidence>
<sequence>MSCFQQEHLNMLEFLVAACDQRFRRWPKLEKDYHKKARRDAVGRVLSHQISFESSTDKEHNLDNAVWAIGAAVSEHHDTAYIPANAALVSSQGVVAVILEDGATILSDLYWDRLQRLRQQIGLFVENALEDSKDTVSPTPSFHPDHVDGGIRYVDMDQERVFFSEKTPARSLVVPSPWGERFVKASIDQHELIKQVDDAWRRQLHQIPRHYLDRRRFPGRSDWLKADEYGAIMLVVNGAKTLLQPHYSTSACLEYACKSVTSMVIGAIRAINGEVADIRTTWPTVEDVAERRYLDNPMSFRVDEGKRLSYEQAAASMDHCQASGALLTVDWDGMTRLFYARRGNRHESQHYPNIRAEDETSAAMDLIGKFIEEIPENDLPEKERNVIHVERIHGITSQCGYPVLSLEEIHKVKAKIVESASRKINARTAESASRKVEAKIAESASPKQ</sequence>
<gene>
    <name evidence="2" type="ORF">K490DRAFT_63890</name>
</gene>
<keyword evidence="3" id="KW-1185">Reference proteome</keyword>
<dbReference type="Proteomes" id="UP000799776">
    <property type="component" value="Unassembled WGS sequence"/>
</dbReference>
<evidence type="ECO:0000313" key="2">
    <source>
        <dbReference type="EMBL" id="KAF2089757.1"/>
    </source>
</evidence>
<dbReference type="AlphaFoldDB" id="A0A6A5YEJ3"/>
<organism evidence="2 3">
    <name type="scientific">Saccharata proteae CBS 121410</name>
    <dbReference type="NCBI Taxonomy" id="1314787"/>
    <lineage>
        <taxon>Eukaryota</taxon>
        <taxon>Fungi</taxon>
        <taxon>Dikarya</taxon>
        <taxon>Ascomycota</taxon>
        <taxon>Pezizomycotina</taxon>
        <taxon>Dothideomycetes</taxon>
        <taxon>Dothideomycetes incertae sedis</taxon>
        <taxon>Botryosphaeriales</taxon>
        <taxon>Saccharataceae</taxon>
        <taxon>Saccharata</taxon>
    </lineage>
</organism>
<protein>
    <submittedName>
        <fullName evidence="2">Uncharacterized protein</fullName>
    </submittedName>
</protein>
<accession>A0A6A5YEJ3</accession>
<proteinExistence type="predicted"/>
<name>A0A6A5YEJ3_9PEZI</name>
<evidence type="ECO:0000256" key="1">
    <source>
        <dbReference type="SAM" id="MobiDB-lite"/>
    </source>
</evidence>